<evidence type="ECO:0000313" key="2">
    <source>
        <dbReference type="Proteomes" id="UP001596139"/>
    </source>
</evidence>
<organism evidence="1 2">
    <name type="scientific">Streptomyces ochraceiscleroticus</name>
    <dbReference type="NCBI Taxonomy" id="47761"/>
    <lineage>
        <taxon>Bacteria</taxon>
        <taxon>Bacillati</taxon>
        <taxon>Actinomycetota</taxon>
        <taxon>Actinomycetes</taxon>
        <taxon>Kitasatosporales</taxon>
        <taxon>Streptomycetaceae</taxon>
        <taxon>Streptomyces</taxon>
    </lineage>
</organism>
<keyword evidence="2" id="KW-1185">Reference proteome</keyword>
<protein>
    <submittedName>
        <fullName evidence="1">Nuclear transport factor 2 family protein</fullName>
    </submittedName>
</protein>
<dbReference type="EMBL" id="JBHSPX010000007">
    <property type="protein sequence ID" value="MFC6065581.1"/>
    <property type="molecule type" value="Genomic_DNA"/>
</dbReference>
<proteinExistence type="predicted"/>
<accession>A0ABW1MP72</accession>
<evidence type="ECO:0000313" key="1">
    <source>
        <dbReference type="EMBL" id="MFC6065581.1"/>
    </source>
</evidence>
<name>A0ABW1MP72_9ACTN</name>
<dbReference type="RefSeq" id="WP_031059146.1">
    <property type="nucleotide sequence ID" value="NZ_JBHSPX010000007.1"/>
</dbReference>
<dbReference type="InterPro" id="IPR032710">
    <property type="entry name" value="NTF2-like_dom_sf"/>
</dbReference>
<dbReference type="Proteomes" id="UP001596139">
    <property type="component" value="Unassembled WGS sequence"/>
</dbReference>
<dbReference type="SUPFAM" id="SSF54427">
    <property type="entry name" value="NTF2-like"/>
    <property type="match status" value="1"/>
</dbReference>
<comment type="caution">
    <text evidence="1">The sequence shown here is derived from an EMBL/GenBank/DDBJ whole genome shotgun (WGS) entry which is preliminary data.</text>
</comment>
<gene>
    <name evidence="1" type="ORF">ACFP4F_23960</name>
</gene>
<sequence length="146" mass="16222">MAEYVVPEAAGYSPTGQDRRELDAWFARYDALSAVVDVERMADMAVFPLNLVTDDSKGDGWAGQWSRADFVRTMREVMGGEEEVSFESTRTPHFLSASLAVVFTDAVFTVGGRSQAVRYADVLVKRDGAWAFQTMIQGGWGDLLRR</sequence>
<reference evidence="2" key="1">
    <citation type="journal article" date="2019" name="Int. J. Syst. Evol. Microbiol.">
        <title>The Global Catalogue of Microorganisms (GCM) 10K type strain sequencing project: providing services to taxonomists for standard genome sequencing and annotation.</title>
        <authorList>
            <consortium name="The Broad Institute Genomics Platform"/>
            <consortium name="The Broad Institute Genome Sequencing Center for Infectious Disease"/>
            <person name="Wu L."/>
            <person name="Ma J."/>
        </authorList>
    </citation>
    <scope>NUCLEOTIDE SEQUENCE [LARGE SCALE GENOMIC DNA]</scope>
    <source>
        <strain evidence="2">CGMCC 1.15180</strain>
    </source>
</reference>